<feature type="compositionally biased region" description="Basic and acidic residues" evidence="1">
    <location>
        <begin position="109"/>
        <end position="119"/>
    </location>
</feature>
<keyword evidence="3" id="KW-1185">Reference proteome</keyword>
<feature type="compositionally biased region" description="Basic residues" evidence="1">
    <location>
        <begin position="498"/>
        <end position="515"/>
    </location>
</feature>
<reference evidence="2" key="1">
    <citation type="journal article" date="2023" name="Mol. Phylogenet. Evol.">
        <title>Genome-scale phylogeny and comparative genomics of the fungal order Sordariales.</title>
        <authorList>
            <person name="Hensen N."/>
            <person name="Bonometti L."/>
            <person name="Westerberg I."/>
            <person name="Brannstrom I.O."/>
            <person name="Guillou S."/>
            <person name="Cros-Aarteil S."/>
            <person name="Calhoun S."/>
            <person name="Haridas S."/>
            <person name="Kuo A."/>
            <person name="Mondo S."/>
            <person name="Pangilinan J."/>
            <person name="Riley R."/>
            <person name="LaButti K."/>
            <person name="Andreopoulos B."/>
            <person name="Lipzen A."/>
            <person name="Chen C."/>
            <person name="Yan M."/>
            <person name="Daum C."/>
            <person name="Ng V."/>
            <person name="Clum A."/>
            <person name="Steindorff A."/>
            <person name="Ohm R.A."/>
            <person name="Martin F."/>
            <person name="Silar P."/>
            <person name="Natvig D.O."/>
            <person name="Lalanne C."/>
            <person name="Gautier V."/>
            <person name="Ament-Velasquez S.L."/>
            <person name="Kruys A."/>
            <person name="Hutchinson M.I."/>
            <person name="Powell A.J."/>
            <person name="Barry K."/>
            <person name="Miller A.N."/>
            <person name="Grigoriev I.V."/>
            <person name="Debuchy R."/>
            <person name="Gladieux P."/>
            <person name="Hiltunen Thoren M."/>
            <person name="Johannesson H."/>
        </authorList>
    </citation>
    <scope>NUCLEOTIDE SEQUENCE</scope>
    <source>
        <strain evidence="2">CBS 626.80</strain>
    </source>
</reference>
<feature type="compositionally biased region" description="Polar residues" evidence="1">
    <location>
        <begin position="396"/>
        <end position="408"/>
    </location>
</feature>
<feature type="compositionally biased region" description="Basic and acidic residues" evidence="1">
    <location>
        <begin position="69"/>
        <end position="102"/>
    </location>
</feature>
<feature type="region of interest" description="Disordered" evidence="1">
    <location>
        <begin position="40"/>
        <end position="122"/>
    </location>
</feature>
<evidence type="ECO:0000313" key="2">
    <source>
        <dbReference type="EMBL" id="KAK3953884.1"/>
    </source>
</evidence>
<feature type="compositionally biased region" description="Basic and acidic residues" evidence="1">
    <location>
        <begin position="48"/>
        <end position="62"/>
    </location>
</feature>
<evidence type="ECO:0000256" key="1">
    <source>
        <dbReference type="SAM" id="MobiDB-lite"/>
    </source>
</evidence>
<sequence length="558" mass="62180">MSRGGGLVFTGMPRRREVLGTGIIRWAKVVNPDGTVTWQEAQPTASLDSKKENEKTDKKQTLERPSWIDVKKESSNVRISDKRRATDAEDLKAEEQKVEARPARAFSFRTEEKETKRTENATNNVEQVRFAAAPIHVRNDEKKGLVAGLATKFGSTSSKAEAFSLPKKEKVEMQQPAARPVLERRNAEELYSDKLKLLTRDEPPKAHSPPQTEEEKKNPLANDFPSHYWSTQQEDPKQEESDGELAQRLANTEKIFRQQEQKIQAALDRIRDLERQLATTGFSSSSSSSSSTAEQDDVQSKTSMLSSEDDSIAAGGREAGPYFRHAISSSISSMSLSAPTKGPPLPFSDQDDDEEPHSGYRVLTVNSHKPQLCAVEDDDEVNHHHHHHHELEGSTGVISDDNNTSRRTPSPRAVDIPQYEEHPKSSPTPAPAPAPAAQQLHLHPIVNAPHSHTYHTLKPPKPPTPHRRHQTTSPRGSMSHSHSQPPRQTAASMSSSSARRHIQLQKTTTTRRRKSPPIDAHPRGTVFVEAQAEGGEDEEDVSEQQYMYQEGFDSWGAV</sequence>
<gene>
    <name evidence="2" type="ORF">QBC32DRAFT_360656</name>
</gene>
<evidence type="ECO:0000313" key="3">
    <source>
        <dbReference type="Proteomes" id="UP001303222"/>
    </source>
</evidence>
<comment type="caution">
    <text evidence="2">The sequence shown here is derived from an EMBL/GenBank/DDBJ whole genome shotgun (WGS) entry which is preliminary data.</text>
</comment>
<organism evidence="2 3">
    <name type="scientific">Pseudoneurospora amorphoporcata</name>
    <dbReference type="NCBI Taxonomy" id="241081"/>
    <lineage>
        <taxon>Eukaryota</taxon>
        <taxon>Fungi</taxon>
        <taxon>Dikarya</taxon>
        <taxon>Ascomycota</taxon>
        <taxon>Pezizomycotina</taxon>
        <taxon>Sordariomycetes</taxon>
        <taxon>Sordariomycetidae</taxon>
        <taxon>Sordariales</taxon>
        <taxon>Sordariaceae</taxon>
        <taxon>Pseudoneurospora</taxon>
    </lineage>
</organism>
<feature type="compositionally biased region" description="Basic and acidic residues" evidence="1">
    <location>
        <begin position="181"/>
        <end position="205"/>
    </location>
</feature>
<dbReference type="Proteomes" id="UP001303222">
    <property type="component" value="Unassembled WGS sequence"/>
</dbReference>
<feature type="compositionally biased region" description="Polar residues" evidence="1">
    <location>
        <begin position="473"/>
        <end position="489"/>
    </location>
</feature>
<dbReference type="EMBL" id="MU859098">
    <property type="protein sequence ID" value="KAK3953884.1"/>
    <property type="molecule type" value="Genomic_DNA"/>
</dbReference>
<dbReference type="AlphaFoldDB" id="A0AAN6SHS2"/>
<name>A0AAN6SHS2_9PEZI</name>
<reference evidence="2" key="2">
    <citation type="submission" date="2023-06" db="EMBL/GenBank/DDBJ databases">
        <authorList>
            <consortium name="Lawrence Berkeley National Laboratory"/>
            <person name="Mondo S.J."/>
            <person name="Hensen N."/>
            <person name="Bonometti L."/>
            <person name="Westerberg I."/>
            <person name="Brannstrom I.O."/>
            <person name="Guillou S."/>
            <person name="Cros-Aarteil S."/>
            <person name="Calhoun S."/>
            <person name="Haridas S."/>
            <person name="Kuo A."/>
            <person name="Pangilinan J."/>
            <person name="Riley R."/>
            <person name="Labutti K."/>
            <person name="Andreopoulos B."/>
            <person name="Lipzen A."/>
            <person name="Chen C."/>
            <person name="Yanf M."/>
            <person name="Daum C."/>
            <person name="Ng V."/>
            <person name="Clum A."/>
            <person name="Steindorff A."/>
            <person name="Ohm R."/>
            <person name="Martin F."/>
            <person name="Silar P."/>
            <person name="Natvig D."/>
            <person name="Lalanne C."/>
            <person name="Gautier V."/>
            <person name="Ament-Velasquez S.L."/>
            <person name="Kruys A."/>
            <person name="Hutchinson M.I."/>
            <person name="Powell A.J."/>
            <person name="Barry K."/>
            <person name="Miller A.N."/>
            <person name="Grigoriev I.V."/>
            <person name="Debuchy R."/>
            <person name="Gladieux P."/>
            <person name="Thoren M.H."/>
            <person name="Johannesson H."/>
        </authorList>
    </citation>
    <scope>NUCLEOTIDE SEQUENCE</scope>
    <source>
        <strain evidence="2">CBS 626.80</strain>
    </source>
</reference>
<feature type="region of interest" description="Disordered" evidence="1">
    <location>
        <begin position="155"/>
        <end position="253"/>
    </location>
</feature>
<proteinExistence type="predicted"/>
<feature type="region of interest" description="Disordered" evidence="1">
    <location>
        <begin position="278"/>
        <end position="319"/>
    </location>
</feature>
<feature type="region of interest" description="Disordered" evidence="1">
    <location>
        <begin position="334"/>
        <end position="542"/>
    </location>
</feature>
<protein>
    <submittedName>
        <fullName evidence="2">Uncharacterized protein</fullName>
    </submittedName>
</protein>
<accession>A0AAN6SHS2</accession>
<feature type="compositionally biased region" description="Low complexity" evidence="1">
    <location>
        <begin position="435"/>
        <end position="444"/>
    </location>
</feature>